<dbReference type="GO" id="GO:0043252">
    <property type="term" value="P:sodium-independent organic anion transport"/>
    <property type="evidence" value="ECO:0007669"/>
    <property type="project" value="TreeGrafter"/>
</dbReference>
<dbReference type="SUPFAM" id="SSF103473">
    <property type="entry name" value="MFS general substrate transporter"/>
    <property type="match status" value="1"/>
</dbReference>
<name>A0A1I7XF98_HETBA</name>
<dbReference type="PANTHER" id="PTHR11388:SF142">
    <property type="entry name" value="SOLUTE CARRIER ORGANIC ANION TRANSPORTER FAMILY MEMBER 5A1"/>
    <property type="match status" value="1"/>
</dbReference>
<dbReference type="InterPro" id="IPR036259">
    <property type="entry name" value="MFS_trans_sf"/>
</dbReference>
<evidence type="ECO:0000256" key="2">
    <source>
        <dbReference type="SAM" id="Phobius"/>
    </source>
</evidence>
<keyword evidence="3" id="KW-1185">Reference proteome</keyword>
<keyword evidence="2" id="KW-0472">Membrane</keyword>
<dbReference type="PANTHER" id="PTHR11388">
    <property type="entry name" value="ORGANIC ANION TRANSPORTER"/>
    <property type="match status" value="1"/>
</dbReference>
<dbReference type="AlphaFoldDB" id="A0A1I7XF98"/>
<feature type="transmembrane region" description="Helical" evidence="2">
    <location>
        <begin position="186"/>
        <end position="208"/>
    </location>
</feature>
<dbReference type="Gene3D" id="1.20.1250.20">
    <property type="entry name" value="MFS general substrate transporter like domains"/>
    <property type="match status" value="1"/>
</dbReference>
<sequence length="272" mass="30873">MESSIRLPERKPPKLTINHFVIIMIAVIAIQGTYLAPLHVNITDDHWIGAWWLGFLICGVLYLLCSIPFFFFPKSYRYPGSTAEQHPLNKPNLPSTQLDEHLSGWQKFKKSLIAEFPFVLFDLIRNPVFVTIVIAWMFGSYLIGGYQTYLPKYIETQFGRSASMADLYADRGNCVIYDNSKFRFEFHLTSAIMQALAVIFVLICYVVARKRTFPEEEDARDVVGGSIMVWDAFSAMGLVDLAFVLTKMNNVLAPLSKKIMPQSTPLEAPRSG</sequence>
<keyword evidence="2" id="KW-1133">Transmembrane helix</keyword>
<evidence type="ECO:0000313" key="4">
    <source>
        <dbReference type="WBParaSite" id="Hba_16350"/>
    </source>
</evidence>
<feature type="transmembrane region" description="Helical" evidence="2">
    <location>
        <begin position="116"/>
        <end position="143"/>
    </location>
</feature>
<reference evidence="4" key="1">
    <citation type="submission" date="2016-11" db="UniProtKB">
        <authorList>
            <consortium name="WormBaseParasite"/>
        </authorList>
    </citation>
    <scope>IDENTIFICATION</scope>
</reference>
<dbReference type="GO" id="GO:0016323">
    <property type="term" value="C:basolateral plasma membrane"/>
    <property type="evidence" value="ECO:0007669"/>
    <property type="project" value="TreeGrafter"/>
</dbReference>
<dbReference type="Pfam" id="PF03137">
    <property type="entry name" value="OATP"/>
    <property type="match status" value="1"/>
</dbReference>
<feature type="transmembrane region" description="Helical" evidence="2">
    <location>
        <begin position="228"/>
        <end position="246"/>
    </location>
</feature>
<dbReference type="Proteomes" id="UP000095283">
    <property type="component" value="Unplaced"/>
</dbReference>
<evidence type="ECO:0000256" key="1">
    <source>
        <dbReference type="ARBA" id="ARBA00023157"/>
    </source>
</evidence>
<keyword evidence="1" id="KW-1015">Disulfide bond</keyword>
<dbReference type="GO" id="GO:0015347">
    <property type="term" value="F:sodium-independent organic anion transmembrane transporter activity"/>
    <property type="evidence" value="ECO:0007669"/>
    <property type="project" value="TreeGrafter"/>
</dbReference>
<proteinExistence type="predicted"/>
<accession>A0A1I7XF98</accession>
<feature type="transmembrane region" description="Helical" evidence="2">
    <location>
        <begin position="20"/>
        <end position="38"/>
    </location>
</feature>
<organism evidence="3 4">
    <name type="scientific">Heterorhabditis bacteriophora</name>
    <name type="common">Entomopathogenic nematode worm</name>
    <dbReference type="NCBI Taxonomy" id="37862"/>
    <lineage>
        <taxon>Eukaryota</taxon>
        <taxon>Metazoa</taxon>
        <taxon>Ecdysozoa</taxon>
        <taxon>Nematoda</taxon>
        <taxon>Chromadorea</taxon>
        <taxon>Rhabditida</taxon>
        <taxon>Rhabditina</taxon>
        <taxon>Rhabditomorpha</taxon>
        <taxon>Strongyloidea</taxon>
        <taxon>Heterorhabditidae</taxon>
        <taxon>Heterorhabditis</taxon>
    </lineage>
</organism>
<dbReference type="WBParaSite" id="Hba_16350">
    <property type="protein sequence ID" value="Hba_16350"/>
    <property type="gene ID" value="Hba_16350"/>
</dbReference>
<protein>
    <submittedName>
        <fullName evidence="4">Transmembrane protein</fullName>
    </submittedName>
</protein>
<dbReference type="InterPro" id="IPR004156">
    <property type="entry name" value="OATP"/>
</dbReference>
<keyword evidence="2" id="KW-0812">Transmembrane</keyword>
<feature type="transmembrane region" description="Helical" evidence="2">
    <location>
        <begin position="50"/>
        <end position="72"/>
    </location>
</feature>
<evidence type="ECO:0000313" key="3">
    <source>
        <dbReference type="Proteomes" id="UP000095283"/>
    </source>
</evidence>